<keyword evidence="4" id="KW-1185">Reference proteome</keyword>
<organism evidence="3 4">
    <name type="scientific">Phialemonium atrogriseum</name>
    <dbReference type="NCBI Taxonomy" id="1093897"/>
    <lineage>
        <taxon>Eukaryota</taxon>
        <taxon>Fungi</taxon>
        <taxon>Dikarya</taxon>
        <taxon>Ascomycota</taxon>
        <taxon>Pezizomycotina</taxon>
        <taxon>Sordariomycetes</taxon>
        <taxon>Sordariomycetidae</taxon>
        <taxon>Cephalothecales</taxon>
        <taxon>Cephalothecaceae</taxon>
        <taxon>Phialemonium</taxon>
    </lineage>
</organism>
<feature type="region of interest" description="Disordered" evidence="2">
    <location>
        <begin position="1"/>
        <end position="30"/>
    </location>
</feature>
<feature type="region of interest" description="Disordered" evidence="2">
    <location>
        <begin position="103"/>
        <end position="135"/>
    </location>
</feature>
<keyword evidence="1" id="KW-0175">Coiled coil</keyword>
<feature type="compositionally biased region" description="Low complexity" evidence="2">
    <location>
        <begin position="7"/>
        <end position="24"/>
    </location>
</feature>
<feature type="compositionally biased region" description="Polar residues" evidence="2">
    <location>
        <begin position="389"/>
        <end position="399"/>
    </location>
</feature>
<feature type="coiled-coil region" evidence="1">
    <location>
        <begin position="266"/>
        <end position="342"/>
    </location>
</feature>
<evidence type="ECO:0000313" key="3">
    <source>
        <dbReference type="EMBL" id="KAK1772534.1"/>
    </source>
</evidence>
<accession>A0AAJ0CC65</accession>
<gene>
    <name evidence="3" type="ORF">QBC33DRAFT_521560</name>
</gene>
<protein>
    <submittedName>
        <fullName evidence="3">Uncharacterized protein</fullName>
    </submittedName>
</protein>
<reference evidence="3" key="1">
    <citation type="submission" date="2023-06" db="EMBL/GenBank/DDBJ databases">
        <title>Genome-scale phylogeny and comparative genomics of the fungal order Sordariales.</title>
        <authorList>
            <consortium name="Lawrence Berkeley National Laboratory"/>
            <person name="Hensen N."/>
            <person name="Bonometti L."/>
            <person name="Westerberg I."/>
            <person name="Brannstrom I.O."/>
            <person name="Guillou S."/>
            <person name="Cros-Aarteil S."/>
            <person name="Calhoun S."/>
            <person name="Haridas S."/>
            <person name="Kuo A."/>
            <person name="Mondo S."/>
            <person name="Pangilinan J."/>
            <person name="Riley R."/>
            <person name="Labutti K."/>
            <person name="Andreopoulos B."/>
            <person name="Lipzen A."/>
            <person name="Chen C."/>
            <person name="Yanf M."/>
            <person name="Daum C."/>
            <person name="Ng V."/>
            <person name="Clum A."/>
            <person name="Steindorff A."/>
            <person name="Ohm R."/>
            <person name="Martin F."/>
            <person name="Silar P."/>
            <person name="Natvig D."/>
            <person name="Lalanne C."/>
            <person name="Gautier V."/>
            <person name="Ament-Velasquez S.L."/>
            <person name="Kruys A."/>
            <person name="Hutchinson M.I."/>
            <person name="Powell A.J."/>
            <person name="Barry K."/>
            <person name="Miller A.N."/>
            <person name="Grigoriev I.V."/>
            <person name="Debuchy R."/>
            <person name="Gladieux P."/>
            <person name="Thoren M.H."/>
            <person name="Johannesson H."/>
        </authorList>
    </citation>
    <scope>NUCLEOTIDE SEQUENCE</scope>
    <source>
        <strain evidence="3">8032-3</strain>
    </source>
</reference>
<dbReference type="EMBL" id="MU838997">
    <property type="protein sequence ID" value="KAK1772534.1"/>
    <property type="molecule type" value="Genomic_DNA"/>
</dbReference>
<dbReference type="Proteomes" id="UP001244011">
    <property type="component" value="Unassembled WGS sequence"/>
</dbReference>
<evidence type="ECO:0000256" key="2">
    <source>
        <dbReference type="SAM" id="MobiDB-lite"/>
    </source>
</evidence>
<evidence type="ECO:0000313" key="4">
    <source>
        <dbReference type="Proteomes" id="UP001244011"/>
    </source>
</evidence>
<evidence type="ECO:0000256" key="1">
    <source>
        <dbReference type="SAM" id="Coils"/>
    </source>
</evidence>
<dbReference type="RefSeq" id="XP_060288747.1">
    <property type="nucleotide sequence ID" value="XM_060426474.1"/>
</dbReference>
<comment type="caution">
    <text evidence="3">The sequence shown here is derived from an EMBL/GenBank/DDBJ whole genome shotgun (WGS) entry which is preliminary data.</text>
</comment>
<dbReference type="GeneID" id="85309661"/>
<feature type="compositionally biased region" description="Polar residues" evidence="2">
    <location>
        <begin position="124"/>
        <end position="133"/>
    </location>
</feature>
<feature type="region of interest" description="Disordered" evidence="2">
    <location>
        <begin position="176"/>
        <end position="199"/>
    </location>
</feature>
<name>A0AAJ0CC65_9PEZI</name>
<dbReference type="AlphaFoldDB" id="A0AAJ0CC65"/>
<feature type="region of interest" description="Disordered" evidence="2">
    <location>
        <begin position="377"/>
        <end position="405"/>
    </location>
</feature>
<sequence>MMPALGPATASSSPRSQPASPVSPDYEIEPDIVGATQRYGSRPQTPELQVDQVDQVPLAYSPMSSPTLPSPMSLYHFGLGSSHLSPLRRQLSSHLAVNFPPAFSRNGNSDAGGELSDDEDSLGENPSSELDSLTQDRKDVLLDRLNDLVQRLSGGGAIQEASIDSLHAKVGDMEDILTSDGRASRPRRPRRPPLPGRGSFLLGPSQLSEHQQHDLWTPATPDWLAPRFPEMVESGTAAEGPIAVPSSDNRAGAGAKPSTEVADRLAVEAQRLCADLTSALSSLQARREESEHLSEMLIERAEGAAKRILKLEEDMTKLTDEVDDNESELRHLQLRLRALEVMCYEYVPEGADPELQQSIENWKSDWATLRRKMAVRRRERNPHAEVGSAVTTPTASTLLESPRVY</sequence>
<proteinExistence type="predicted"/>